<dbReference type="Proteomes" id="UP000886722">
    <property type="component" value="Unassembled WGS sequence"/>
</dbReference>
<accession>A0A9D1KE08</accession>
<dbReference type="PANTHER" id="PTHR43685">
    <property type="entry name" value="GLYCOSYLTRANSFERASE"/>
    <property type="match status" value="1"/>
</dbReference>
<proteinExistence type="predicted"/>
<organism evidence="2 3">
    <name type="scientific">Candidatus Caccoplasma intestinavium</name>
    <dbReference type="NCBI Taxonomy" id="2840716"/>
    <lineage>
        <taxon>Bacteria</taxon>
        <taxon>Pseudomonadati</taxon>
        <taxon>Bacteroidota</taxon>
        <taxon>Bacteroidia</taxon>
        <taxon>Bacteroidales</taxon>
        <taxon>Bacteroidaceae</taxon>
        <taxon>Bacteroidaceae incertae sedis</taxon>
        <taxon>Candidatus Caccoplasma</taxon>
    </lineage>
</organism>
<dbReference type="PANTHER" id="PTHR43685:SF2">
    <property type="entry name" value="GLYCOSYLTRANSFERASE 2-LIKE DOMAIN-CONTAINING PROTEIN"/>
    <property type="match status" value="1"/>
</dbReference>
<dbReference type="Gene3D" id="3.90.550.10">
    <property type="entry name" value="Spore Coat Polysaccharide Biosynthesis Protein SpsA, Chain A"/>
    <property type="match status" value="1"/>
</dbReference>
<comment type="caution">
    <text evidence="2">The sequence shown here is derived from an EMBL/GenBank/DDBJ whole genome shotgun (WGS) entry which is preliminary data.</text>
</comment>
<feature type="domain" description="Glycosyltransferase 2-like" evidence="1">
    <location>
        <begin position="246"/>
        <end position="379"/>
    </location>
</feature>
<evidence type="ECO:0000313" key="3">
    <source>
        <dbReference type="Proteomes" id="UP000886722"/>
    </source>
</evidence>
<name>A0A9D1KE08_9BACT</name>
<gene>
    <name evidence="2" type="ORF">IAD06_07035</name>
</gene>
<reference evidence="2" key="1">
    <citation type="submission" date="2020-10" db="EMBL/GenBank/DDBJ databases">
        <authorList>
            <person name="Gilroy R."/>
        </authorList>
    </citation>
    <scope>NUCLEOTIDE SEQUENCE</scope>
    <source>
        <strain evidence="2">21143</strain>
    </source>
</reference>
<sequence length="488" mass="55468">MKKPKIRCFLSYTTDGEVRSSVESFSVSPDVECIYLLATDDAAVVPDCRHLSGSVHITSTLRRMAEEAGDGYMLISLPGTAFVSGSNLCSRLLAVAEDTRSPFIYTDSWKEENGTRRPSPRIDCHEGSLRDDFDFGTLVFIRAEDFVEAVSEMETDYLYAAFYDLRLRLSRRGRLFHLREMLYTERPVVGSGGERQFDYVDPRNRSVQIEMERACTCHLQVVGAWLPPVERSVVYDEEIGFPVDVSVIIPVYNRVRTIADAVRSASEQQGNFTYNIIVVDNYSTDGTTELLQSLAVENSRLIHLVPEKKGAGIGGCWNYAVSHEACGRFAVQLDSDDLYKGTDALQRIVEVFHREKCAMVVGSYELTDWNLRPLPPGLIDHREWSDENGRNNALRINGLGAPRAFYTPLLRENPFPDVSYGEDYAVGLRFSREYKIGRIYDSLYLCRRWEGNSDAALDMERINRNNAYKDSLRFIELAARKKMNHENQ</sequence>
<dbReference type="InterPro" id="IPR001173">
    <property type="entry name" value="Glyco_trans_2-like"/>
</dbReference>
<dbReference type="InterPro" id="IPR050834">
    <property type="entry name" value="Glycosyltransf_2"/>
</dbReference>
<reference evidence="2" key="2">
    <citation type="journal article" date="2021" name="PeerJ">
        <title>Extensive microbial diversity within the chicken gut microbiome revealed by metagenomics and culture.</title>
        <authorList>
            <person name="Gilroy R."/>
            <person name="Ravi A."/>
            <person name="Getino M."/>
            <person name="Pursley I."/>
            <person name="Horton D.L."/>
            <person name="Alikhan N.F."/>
            <person name="Baker D."/>
            <person name="Gharbi K."/>
            <person name="Hall N."/>
            <person name="Watson M."/>
            <person name="Adriaenssens E.M."/>
            <person name="Foster-Nyarko E."/>
            <person name="Jarju S."/>
            <person name="Secka A."/>
            <person name="Antonio M."/>
            <person name="Oren A."/>
            <person name="Chaudhuri R.R."/>
            <person name="La Ragione R."/>
            <person name="Hildebrand F."/>
            <person name="Pallen M.J."/>
        </authorList>
    </citation>
    <scope>NUCLEOTIDE SEQUENCE</scope>
    <source>
        <strain evidence="2">21143</strain>
    </source>
</reference>
<dbReference type="CDD" id="cd00761">
    <property type="entry name" value="Glyco_tranf_GTA_type"/>
    <property type="match status" value="1"/>
</dbReference>
<dbReference type="Pfam" id="PF00535">
    <property type="entry name" value="Glycos_transf_2"/>
    <property type="match status" value="1"/>
</dbReference>
<protein>
    <submittedName>
        <fullName evidence="2">Glycosyltransferase family 2 protein</fullName>
    </submittedName>
</protein>
<evidence type="ECO:0000259" key="1">
    <source>
        <dbReference type="Pfam" id="PF00535"/>
    </source>
</evidence>
<dbReference type="EMBL" id="DVKT01000052">
    <property type="protein sequence ID" value="HIT39776.1"/>
    <property type="molecule type" value="Genomic_DNA"/>
</dbReference>
<evidence type="ECO:0000313" key="2">
    <source>
        <dbReference type="EMBL" id="HIT39776.1"/>
    </source>
</evidence>
<dbReference type="InterPro" id="IPR029044">
    <property type="entry name" value="Nucleotide-diphossugar_trans"/>
</dbReference>
<dbReference type="AlphaFoldDB" id="A0A9D1KE08"/>
<dbReference type="SUPFAM" id="SSF53448">
    <property type="entry name" value="Nucleotide-diphospho-sugar transferases"/>
    <property type="match status" value="1"/>
</dbReference>